<evidence type="ECO:0000259" key="12">
    <source>
        <dbReference type="Pfam" id="PF07715"/>
    </source>
</evidence>
<evidence type="ECO:0000256" key="8">
    <source>
        <dbReference type="PROSITE-ProRule" id="PRU01360"/>
    </source>
</evidence>
<evidence type="ECO:0000256" key="2">
    <source>
        <dbReference type="ARBA" id="ARBA00022448"/>
    </source>
</evidence>
<reference evidence="13 14" key="1">
    <citation type="submission" date="2021-01" db="EMBL/GenBank/DDBJ databases">
        <title>Chryseolinea sp. Jin1 Genome sequencing and assembly.</title>
        <authorList>
            <person name="Kim I."/>
        </authorList>
    </citation>
    <scope>NUCLEOTIDE SEQUENCE [LARGE SCALE GENOMIC DNA]</scope>
    <source>
        <strain evidence="13 14">Jin1</strain>
    </source>
</reference>
<evidence type="ECO:0000313" key="14">
    <source>
        <dbReference type="Proteomes" id="UP000613030"/>
    </source>
</evidence>
<dbReference type="Gene3D" id="2.60.40.1120">
    <property type="entry name" value="Carboxypeptidase-like, regulatory domain"/>
    <property type="match status" value="1"/>
</dbReference>
<dbReference type="Pfam" id="PF00593">
    <property type="entry name" value="TonB_dep_Rec_b-barrel"/>
    <property type="match status" value="1"/>
</dbReference>
<sequence>MKNNFTKIGMTALLLLFVLCWSRQVHAQSVVLSGVVTSAEDKTPLPGVSIVIKGTSSGTVTNSAGNYTLEVRRGSTLVFSFLGTKTQEVTVDTQTQIDIALITDITNLDEVVVTALGIKREKKAIGYSVSELSGSQLSTAVEVNAVNSLSGKVAGVDISTNTAGPTGSTRVVIRGATRLDTKNQPLYVIDGVPMDNSDMGSDATNWGGYDLGNGISNLNPKDIETISVLKGASASALYGSRASNGVILITTKSGKAQKGLGVEFTSNFTVEKVLSKFDDYQTEYGMGRNGELPLENNAQSTQVAWGAKLDPTQNVSIYNGQQKPYGVVDNNILSFFRTGTTATNTVSVSGGTDKAKILVSASDMRNRDIVPSTGLNRNTFLVNTSVTLGEKLTLSGKANYVVEKVKNRPALSDNPNNVGLALLGIAPNFDQHWLGENYKDDQGRYEDWNGGNIYRINPYWTINELQNESSKNRLMGYLQLNYKFTDWLSLQARAGTDNTRFRYTNYSPKGTPTVELGQIEEQSTDVTENNYEAMLRFDKKFSEDITLGAFVGGNIMSYKRENFGLLGQDIILEDIHPINNFKTIRPSYAYFQKQVNSVFGSAQIGYKETYFLDATFRNDWASTLPDANRSYFYPAVSGSFVFSNVLPDSKALSFGKVRASVAQVGGDTDPYRLTMTYGLQDFTHLGKPLGQISNTQIPNAKLKPTETLSWEVGTDLQFYEGRIRLDLAYYSAKTVNQILGLKIPRTGGYEAAVINAGEITNKGFEIALSGTPVSTASGFKWDVGVNFTRNVNKVVSLHEQIKSVELSAARWAGAVIQAREGAAYGVIVGKKLKRDPNGNIIHTAAGLPVATDESDQTILGNGVYKWMSGISNTFTYKNMTLSALVDVKVGADIYSMSNALAYQNGTATETLEGRAAWYASEEARQAAGVAEGAWTPTGGYIGKGVVNTGTSDNPVYTPNTTPVNPQDYWQNFLQNSPETFIYDATYAKLREVVFSYNFPSRILGKSPFQNISLSFVARNLFILYSNIPNIDPESGYNNGNGQGFEYGSLPSRRSYGLSLNAKF</sequence>
<dbReference type="InterPro" id="IPR012910">
    <property type="entry name" value="Plug_dom"/>
</dbReference>
<dbReference type="NCBIfam" id="TIGR04057">
    <property type="entry name" value="SusC_RagA_signa"/>
    <property type="match status" value="1"/>
</dbReference>
<dbReference type="InterPro" id="IPR008969">
    <property type="entry name" value="CarboxyPept-like_regulatory"/>
</dbReference>
<keyword evidence="4 8" id="KW-0812">Transmembrane</keyword>
<evidence type="ECO:0000256" key="10">
    <source>
        <dbReference type="SAM" id="SignalP"/>
    </source>
</evidence>
<dbReference type="PROSITE" id="PS52016">
    <property type="entry name" value="TONB_DEPENDENT_REC_3"/>
    <property type="match status" value="1"/>
</dbReference>
<keyword evidence="5 9" id="KW-0798">TonB box</keyword>
<keyword evidence="6 8" id="KW-0472">Membrane</keyword>
<feature type="domain" description="TonB-dependent receptor plug" evidence="12">
    <location>
        <begin position="122"/>
        <end position="246"/>
    </location>
</feature>
<dbReference type="RefSeq" id="WP_202014087.1">
    <property type="nucleotide sequence ID" value="NZ_JAERRB010000011.1"/>
</dbReference>
<dbReference type="NCBIfam" id="TIGR04056">
    <property type="entry name" value="OMP_RagA_SusC"/>
    <property type="match status" value="1"/>
</dbReference>
<dbReference type="Gene3D" id="2.40.170.20">
    <property type="entry name" value="TonB-dependent receptor, beta-barrel domain"/>
    <property type="match status" value="1"/>
</dbReference>
<dbReference type="SUPFAM" id="SSF56935">
    <property type="entry name" value="Porins"/>
    <property type="match status" value="1"/>
</dbReference>
<evidence type="ECO:0000256" key="7">
    <source>
        <dbReference type="ARBA" id="ARBA00023237"/>
    </source>
</evidence>
<evidence type="ECO:0000259" key="11">
    <source>
        <dbReference type="Pfam" id="PF00593"/>
    </source>
</evidence>
<dbReference type="InterPro" id="IPR023996">
    <property type="entry name" value="TonB-dep_OMP_SusC/RagA"/>
</dbReference>
<name>A0ABS1KYA1_9BACT</name>
<feature type="chain" id="PRO_5045560032" evidence="10">
    <location>
        <begin position="28"/>
        <end position="1063"/>
    </location>
</feature>
<proteinExistence type="inferred from homology"/>
<dbReference type="SUPFAM" id="SSF49464">
    <property type="entry name" value="Carboxypeptidase regulatory domain-like"/>
    <property type="match status" value="1"/>
</dbReference>
<accession>A0ABS1KYA1</accession>
<keyword evidence="3 8" id="KW-1134">Transmembrane beta strand</keyword>
<dbReference type="Pfam" id="PF13715">
    <property type="entry name" value="CarbopepD_reg_2"/>
    <property type="match status" value="1"/>
</dbReference>
<comment type="subcellular location">
    <subcellularLocation>
        <location evidence="1 8">Cell outer membrane</location>
        <topology evidence="1 8">Multi-pass membrane protein</topology>
    </subcellularLocation>
</comment>
<keyword evidence="7 8" id="KW-0998">Cell outer membrane</keyword>
<dbReference type="Gene3D" id="2.170.130.10">
    <property type="entry name" value="TonB-dependent receptor, plug domain"/>
    <property type="match status" value="1"/>
</dbReference>
<comment type="caution">
    <text evidence="13">The sequence shown here is derived from an EMBL/GenBank/DDBJ whole genome shotgun (WGS) entry which is preliminary data.</text>
</comment>
<evidence type="ECO:0000313" key="13">
    <source>
        <dbReference type="EMBL" id="MBL0744431.1"/>
    </source>
</evidence>
<dbReference type="EMBL" id="JAERRB010000011">
    <property type="protein sequence ID" value="MBL0744431.1"/>
    <property type="molecule type" value="Genomic_DNA"/>
</dbReference>
<evidence type="ECO:0000256" key="9">
    <source>
        <dbReference type="RuleBase" id="RU003357"/>
    </source>
</evidence>
<evidence type="ECO:0000256" key="6">
    <source>
        <dbReference type="ARBA" id="ARBA00023136"/>
    </source>
</evidence>
<keyword evidence="2 8" id="KW-0813">Transport</keyword>
<evidence type="ECO:0000256" key="4">
    <source>
        <dbReference type="ARBA" id="ARBA00022692"/>
    </source>
</evidence>
<comment type="similarity">
    <text evidence="8 9">Belongs to the TonB-dependent receptor family.</text>
</comment>
<feature type="domain" description="TonB-dependent receptor-like beta-barrel" evidence="11">
    <location>
        <begin position="433"/>
        <end position="788"/>
    </location>
</feature>
<dbReference type="InterPro" id="IPR039426">
    <property type="entry name" value="TonB-dep_rcpt-like"/>
</dbReference>
<dbReference type="InterPro" id="IPR036942">
    <property type="entry name" value="Beta-barrel_TonB_sf"/>
</dbReference>
<dbReference type="Pfam" id="PF07715">
    <property type="entry name" value="Plug"/>
    <property type="match status" value="1"/>
</dbReference>
<dbReference type="InterPro" id="IPR037066">
    <property type="entry name" value="Plug_dom_sf"/>
</dbReference>
<feature type="signal peptide" evidence="10">
    <location>
        <begin position="1"/>
        <end position="27"/>
    </location>
</feature>
<evidence type="ECO:0000256" key="5">
    <source>
        <dbReference type="ARBA" id="ARBA00023077"/>
    </source>
</evidence>
<dbReference type="InterPro" id="IPR000531">
    <property type="entry name" value="Beta-barrel_TonB"/>
</dbReference>
<dbReference type="Proteomes" id="UP000613030">
    <property type="component" value="Unassembled WGS sequence"/>
</dbReference>
<evidence type="ECO:0000256" key="1">
    <source>
        <dbReference type="ARBA" id="ARBA00004571"/>
    </source>
</evidence>
<protein>
    <submittedName>
        <fullName evidence="13">SusC/RagA family TonB-linked outer membrane protein</fullName>
    </submittedName>
</protein>
<gene>
    <name evidence="13" type="ORF">JI741_24575</name>
</gene>
<evidence type="ECO:0000256" key="3">
    <source>
        <dbReference type="ARBA" id="ARBA00022452"/>
    </source>
</evidence>
<dbReference type="InterPro" id="IPR023997">
    <property type="entry name" value="TonB-dep_OMP_SusC/RagA_CS"/>
</dbReference>
<organism evidence="13 14">
    <name type="scientific">Chryseolinea lacunae</name>
    <dbReference type="NCBI Taxonomy" id="2801331"/>
    <lineage>
        <taxon>Bacteria</taxon>
        <taxon>Pseudomonadati</taxon>
        <taxon>Bacteroidota</taxon>
        <taxon>Cytophagia</taxon>
        <taxon>Cytophagales</taxon>
        <taxon>Fulvivirgaceae</taxon>
        <taxon>Chryseolinea</taxon>
    </lineage>
</organism>
<keyword evidence="10" id="KW-0732">Signal</keyword>
<keyword evidence="14" id="KW-1185">Reference proteome</keyword>